<dbReference type="NCBIfam" id="TIGR02791">
    <property type="entry name" value="VirB5"/>
    <property type="match status" value="1"/>
</dbReference>
<keyword evidence="4" id="KW-1185">Reference proteome</keyword>
<dbReference type="Gene3D" id="1.20.58.430">
    <property type="entry name" value="Type IV secretion system, VirB5-domain"/>
    <property type="match status" value="1"/>
</dbReference>
<dbReference type="RefSeq" id="WP_078753670.1">
    <property type="nucleotide sequence ID" value="NZ_FUXU01000055.1"/>
</dbReference>
<feature type="coiled-coil region" evidence="1">
    <location>
        <begin position="156"/>
        <end position="202"/>
    </location>
</feature>
<evidence type="ECO:0000313" key="4">
    <source>
        <dbReference type="Proteomes" id="UP000190162"/>
    </source>
</evidence>
<dbReference type="InterPro" id="IPR014158">
    <property type="entry name" value="T4SS_VirB5"/>
</dbReference>
<gene>
    <name evidence="3" type="ORF">SAMN02745132_03468</name>
</gene>
<dbReference type="AlphaFoldDB" id="A0A1T4V8X2"/>
<sequence length="243" mass="27307">MKKFLIAAAIAFGCITQTQAGIPVSIVLDAPAMLNQAQNFAQMLKEYAAMLQQLDEMRRQFEQMEREYSSVTGSRNLGDILNDPAFKQYLPDNWQDVYQGVRNNGYEGLSGTAKALRDASKVFDACEYISDPTEKRVCNAQAVKPAQDQAFANDAYEKSQNRVNQIESLMREINRTNDPKAIAELTARIQAEQAMIQNEQTKLSLYQASAEAEQRLLAQQNHEMTKKLIASNNYGKPVPPVEF</sequence>
<reference evidence="4" key="1">
    <citation type="submission" date="2017-02" db="EMBL/GenBank/DDBJ databases">
        <authorList>
            <person name="Varghese N."/>
            <person name="Submissions S."/>
        </authorList>
    </citation>
    <scope>NUCLEOTIDE SEQUENCE [LARGE SCALE GENOMIC DNA]</scope>
    <source>
        <strain evidence="4">DSM 22720</strain>
    </source>
</reference>
<dbReference type="SUPFAM" id="SSF101082">
    <property type="entry name" value="Typo IV secretion system protein TraC"/>
    <property type="match status" value="1"/>
</dbReference>
<proteinExistence type="predicted"/>
<dbReference type="OrthoDB" id="9780974at2"/>
<dbReference type="CDD" id="cd14262">
    <property type="entry name" value="VirB5_like"/>
    <property type="match status" value="1"/>
</dbReference>
<organism evidence="3 4">
    <name type="scientific">Enterovibrio nigricans DSM 22720</name>
    <dbReference type="NCBI Taxonomy" id="1121868"/>
    <lineage>
        <taxon>Bacteria</taxon>
        <taxon>Pseudomonadati</taxon>
        <taxon>Pseudomonadota</taxon>
        <taxon>Gammaproteobacteria</taxon>
        <taxon>Vibrionales</taxon>
        <taxon>Vibrionaceae</taxon>
        <taxon>Enterovibrio</taxon>
    </lineage>
</organism>
<keyword evidence="2" id="KW-0732">Signal</keyword>
<feature type="signal peptide" evidence="2">
    <location>
        <begin position="1"/>
        <end position="20"/>
    </location>
</feature>
<evidence type="ECO:0000313" key="3">
    <source>
        <dbReference type="EMBL" id="SKA61332.1"/>
    </source>
</evidence>
<evidence type="ECO:0000256" key="1">
    <source>
        <dbReference type="SAM" id="Coils"/>
    </source>
</evidence>
<feature type="chain" id="PRO_5012323560" evidence="2">
    <location>
        <begin position="21"/>
        <end position="243"/>
    </location>
</feature>
<dbReference type="Proteomes" id="UP000190162">
    <property type="component" value="Unassembled WGS sequence"/>
</dbReference>
<dbReference type="EMBL" id="FUXU01000055">
    <property type="protein sequence ID" value="SKA61332.1"/>
    <property type="molecule type" value="Genomic_DNA"/>
</dbReference>
<accession>A0A1T4V8X2</accession>
<dbReference type="InterPro" id="IPR023220">
    <property type="entry name" value="T4SS_VirB5-domain"/>
</dbReference>
<feature type="coiled-coil region" evidence="1">
    <location>
        <begin position="40"/>
        <end position="74"/>
    </location>
</feature>
<keyword evidence="1" id="KW-0175">Coiled coil</keyword>
<name>A0A1T4V8X2_9GAMM</name>
<protein>
    <submittedName>
        <fullName evidence="3">Type IV secretion system protein VirB5</fullName>
    </submittedName>
</protein>
<evidence type="ECO:0000256" key="2">
    <source>
        <dbReference type="SAM" id="SignalP"/>
    </source>
</evidence>
<dbReference type="Pfam" id="PF07996">
    <property type="entry name" value="T4SS"/>
    <property type="match status" value="1"/>
</dbReference>